<dbReference type="PROSITE" id="PS51063">
    <property type="entry name" value="HTH_CRP_2"/>
    <property type="match status" value="1"/>
</dbReference>
<dbReference type="PANTHER" id="PTHR24567:SF74">
    <property type="entry name" value="HTH-TYPE TRANSCRIPTIONAL REGULATOR ARCR"/>
    <property type="match status" value="1"/>
</dbReference>
<dbReference type="Gene3D" id="1.10.10.10">
    <property type="entry name" value="Winged helix-like DNA-binding domain superfamily/Winged helix DNA-binding domain"/>
    <property type="match status" value="1"/>
</dbReference>
<dbReference type="InterPro" id="IPR018488">
    <property type="entry name" value="cNMP-bd_CS"/>
</dbReference>
<dbReference type="InterPro" id="IPR050397">
    <property type="entry name" value="Env_Response_Regulators"/>
</dbReference>
<dbReference type="PANTHER" id="PTHR24567">
    <property type="entry name" value="CRP FAMILY TRANSCRIPTIONAL REGULATORY PROTEIN"/>
    <property type="match status" value="1"/>
</dbReference>
<organism evidence="6">
    <name type="scientific">uncultured Armatimonadetes bacterium</name>
    <dbReference type="NCBI Taxonomy" id="157466"/>
    <lineage>
        <taxon>Bacteria</taxon>
        <taxon>Bacillati</taxon>
        <taxon>Armatimonadota</taxon>
        <taxon>environmental samples</taxon>
    </lineage>
</organism>
<dbReference type="GO" id="GO:0003700">
    <property type="term" value="F:DNA-binding transcription factor activity"/>
    <property type="evidence" value="ECO:0007669"/>
    <property type="project" value="TreeGrafter"/>
</dbReference>
<dbReference type="InterPro" id="IPR000595">
    <property type="entry name" value="cNMP-bd_dom"/>
</dbReference>
<evidence type="ECO:0000256" key="3">
    <source>
        <dbReference type="ARBA" id="ARBA00023163"/>
    </source>
</evidence>
<dbReference type="CDD" id="cd00038">
    <property type="entry name" value="CAP_ED"/>
    <property type="match status" value="1"/>
</dbReference>
<evidence type="ECO:0000259" key="4">
    <source>
        <dbReference type="PROSITE" id="PS50042"/>
    </source>
</evidence>
<dbReference type="EMBL" id="CADCTO010000273">
    <property type="protein sequence ID" value="CAA9254849.1"/>
    <property type="molecule type" value="Genomic_DNA"/>
</dbReference>
<keyword evidence="1" id="KW-0805">Transcription regulation</keyword>
<evidence type="ECO:0000313" key="6">
    <source>
        <dbReference type="EMBL" id="CAA9254849.1"/>
    </source>
</evidence>
<evidence type="ECO:0000256" key="1">
    <source>
        <dbReference type="ARBA" id="ARBA00023015"/>
    </source>
</evidence>
<dbReference type="InterPro" id="IPR014710">
    <property type="entry name" value="RmlC-like_jellyroll"/>
</dbReference>
<keyword evidence="3" id="KW-0804">Transcription</keyword>
<gene>
    <name evidence="6" type="ORF">AVDCRST_MAG63-2106</name>
</gene>
<dbReference type="SMART" id="SM00100">
    <property type="entry name" value="cNMP"/>
    <property type="match status" value="1"/>
</dbReference>
<dbReference type="SUPFAM" id="SSF51206">
    <property type="entry name" value="cAMP-binding domain-like"/>
    <property type="match status" value="1"/>
</dbReference>
<dbReference type="PROSITE" id="PS00889">
    <property type="entry name" value="CNMP_BINDING_2"/>
    <property type="match status" value="1"/>
</dbReference>
<proteinExistence type="predicted"/>
<dbReference type="GO" id="GO:0005829">
    <property type="term" value="C:cytosol"/>
    <property type="evidence" value="ECO:0007669"/>
    <property type="project" value="TreeGrafter"/>
</dbReference>
<dbReference type="Pfam" id="PF13545">
    <property type="entry name" value="HTH_Crp_2"/>
    <property type="match status" value="1"/>
</dbReference>
<dbReference type="InterPro" id="IPR012318">
    <property type="entry name" value="HTH_CRP"/>
</dbReference>
<dbReference type="SMART" id="SM00419">
    <property type="entry name" value="HTH_CRP"/>
    <property type="match status" value="1"/>
</dbReference>
<feature type="domain" description="Cyclic nucleotide-binding" evidence="4">
    <location>
        <begin position="23"/>
        <end position="117"/>
    </location>
</feature>
<reference evidence="6" key="1">
    <citation type="submission" date="2020-02" db="EMBL/GenBank/DDBJ databases">
        <authorList>
            <person name="Meier V. D."/>
        </authorList>
    </citation>
    <scope>NUCLEOTIDE SEQUENCE</scope>
    <source>
        <strain evidence="6">AVDCRST_MAG63</strain>
    </source>
</reference>
<dbReference type="AlphaFoldDB" id="A0A6J4IMM1"/>
<accession>A0A6J4IMM1</accession>
<dbReference type="InterPro" id="IPR036388">
    <property type="entry name" value="WH-like_DNA-bd_sf"/>
</dbReference>
<evidence type="ECO:0000256" key="2">
    <source>
        <dbReference type="ARBA" id="ARBA00023125"/>
    </source>
</evidence>
<dbReference type="InterPro" id="IPR018490">
    <property type="entry name" value="cNMP-bd_dom_sf"/>
</dbReference>
<evidence type="ECO:0008006" key="7">
    <source>
        <dbReference type="Google" id="ProtNLM"/>
    </source>
</evidence>
<feature type="domain" description="HTH crp-type" evidence="5">
    <location>
        <begin position="156"/>
        <end position="231"/>
    </location>
</feature>
<dbReference type="Gene3D" id="2.60.120.10">
    <property type="entry name" value="Jelly Rolls"/>
    <property type="match status" value="1"/>
</dbReference>
<dbReference type="SUPFAM" id="SSF46785">
    <property type="entry name" value="Winged helix' DNA-binding domain"/>
    <property type="match status" value="1"/>
</dbReference>
<dbReference type="PROSITE" id="PS50042">
    <property type="entry name" value="CNMP_BINDING_3"/>
    <property type="match status" value="1"/>
</dbReference>
<evidence type="ECO:0000259" key="5">
    <source>
        <dbReference type="PROSITE" id="PS51063"/>
    </source>
</evidence>
<name>A0A6J4IMM1_9BACT</name>
<sequence length="238" mass="25812">MSAPEPQRPVSAPLIRALGAVPVFSGLAPDELAAVAGHLRRRSFNERDVIVTHGTPGNILYILVSGRVKVSRPGEDGETIIAVFSSGDFFGELSVLDGGERSADVVALEPTEVLALSTEDVYACIHQYPAISITLLREMAGRLRRSTEWIRSLSSQDVYGRIAAQLLHLARVHGTDVPGGGRLIRLRLTQNDLAGIVGASRESVNKAMGYFKSKGYISVDTTHHITVFNQEALEQRSR</sequence>
<dbReference type="GO" id="GO:0003677">
    <property type="term" value="F:DNA binding"/>
    <property type="evidence" value="ECO:0007669"/>
    <property type="project" value="UniProtKB-KW"/>
</dbReference>
<dbReference type="Pfam" id="PF00027">
    <property type="entry name" value="cNMP_binding"/>
    <property type="match status" value="1"/>
</dbReference>
<keyword evidence="2" id="KW-0238">DNA-binding</keyword>
<dbReference type="InterPro" id="IPR036390">
    <property type="entry name" value="WH_DNA-bd_sf"/>
</dbReference>
<protein>
    <recommendedName>
        <fullName evidence="7">Crp/Fnr family transcriptional regulator</fullName>
    </recommendedName>
</protein>